<dbReference type="PROSITE" id="PS00878">
    <property type="entry name" value="ODR_DC_2_1"/>
    <property type="match status" value="1"/>
</dbReference>
<comment type="cofactor">
    <cofactor evidence="1 5">
        <name>pyridoxal 5'-phosphate</name>
        <dbReference type="ChEBI" id="CHEBI:597326"/>
    </cofactor>
</comment>
<evidence type="ECO:0000256" key="3">
    <source>
        <dbReference type="ARBA" id="ARBA00022898"/>
    </source>
</evidence>
<evidence type="ECO:0000256" key="2">
    <source>
        <dbReference type="ARBA" id="ARBA00022793"/>
    </source>
</evidence>
<dbReference type="PANTHER" id="PTHR43727:SF2">
    <property type="entry name" value="GROUP IV DECARBOXYLASE"/>
    <property type="match status" value="1"/>
</dbReference>
<sequence>MRFHEGIGAGTLWSLAEEFGTPLIVYDVGTIRSRYARMKRAFGKADVHYACKANPSPPILSVLRGLGAGIDASTVNEAKLSLSLGFTRDRVMATPSYASREDLIWFLENGIAVNFDCFEQYKKVMDMGPERVSFRINPGFGSGQFRAITTGGHGSKFGMPLGDAIRAYSTAREHGACSFGLHMMLGSNNLDPEFFGAVAEAAARAALEVSARCSIAFDYIDIGGGFGVPYAEGQEPLDLERAARLANEAILSAGIPGSPGLVIEPGRYLVAEAGLLIATVTEVKVADRVYVGTDVSMNTLIRIPLYGASHPILFLYRSERDEGEFDVVGQACENTDFTARGLRMPVPSPGDLMVVGNCGAYVSSMASSYNLLPTPAEVMLDGSPRLVRRRPSLEDMVALYLQ</sequence>
<feature type="active site" description="Proton donor" evidence="5">
    <location>
        <position position="332"/>
    </location>
</feature>
<dbReference type="PRINTS" id="PR01179">
    <property type="entry name" value="ODADCRBXLASE"/>
</dbReference>
<dbReference type="GO" id="GO:0009089">
    <property type="term" value="P:lysine biosynthetic process via diaminopimelate"/>
    <property type="evidence" value="ECO:0007669"/>
    <property type="project" value="InterPro"/>
</dbReference>
<accession>A0AA37BRP0</accession>
<reference evidence="7" key="2">
    <citation type="submission" date="2022-09" db="EMBL/GenBank/DDBJ databases">
        <authorList>
            <person name="Sun Q."/>
            <person name="Ohkuma M."/>
        </authorList>
    </citation>
    <scope>NUCLEOTIDE SEQUENCE</scope>
    <source>
        <strain evidence="7">JCM 13583</strain>
    </source>
</reference>
<dbReference type="GO" id="GO:0008836">
    <property type="term" value="F:diaminopimelate decarboxylase activity"/>
    <property type="evidence" value="ECO:0007669"/>
    <property type="project" value="InterPro"/>
</dbReference>
<dbReference type="EMBL" id="BMNY01000002">
    <property type="protein sequence ID" value="GGM75523.1"/>
    <property type="molecule type" value="Genomic_DNA"/>
</dbReference>
<keyword evidence="8" id="KW-1185">Reference proteome</keyword>
<comment type="caution">
    <text evidence="7">The sequence shown here is derived from an EMBL/GenBank/DDBJ whole genome shotgun (WGS) entry which is preliminary data.</text>
</comment>
<feature type="domain" description="Orn/DAP/Arg decarboxylase 2 N-terminal" evidence="6">
    <location>
        <begin position="29"/>
        <end position="271"/>
    </location>
</feature>
<dbReference type="InterPro" id="IPR029066">
    <property type="entry name" value="PLP-binding_barrel"/>
</dbReference>
<dbReference type="AlphaFoldDB" id="A0AA37BRP0"/>
<dbReference type="CDD" id="cd06828">
    <property type="entry name" value="PLPDE_III_DapDC"/>
    <property type="match status" value="1"/>
</dbReference>
<evidence type="ECO:0000259" key="6">
    <source>
        <dbReference type="Pfam" id="PF02784"/>
    </source>
</evidence>
<evidence type="ECO:0000313" key="8">
    <source>
        <dbReference type="Proteomes" id="UP000632195"/>
    </source>
</evidence>
<reference evidence="7" key="1">
    <citation type="journal article" date="2014" name="Int. J. Syst. Evol. Microbiol.">
        <title>Complete genome sequence of Corynebacterium casei LMG S-19264T (=DSM 44701T), isolated from a smear-ripened cheese.</title>
        <authorList>
            <consortium name="US DOE Joint Genome Institute (JGI-PGF)"/>
            <person name="Walter F."/>
            <person name="Albersmeier A."/>
            <person name="Kalinowski J."/>
            <person name="Ruckert C."/>
        </authorList>
    </citation>
    <scope>NUCLEOTIDE SEQUENCE</scope>
    <source>
        <strain evidence="7">JCM 13583</strain>
    </source>
</reference>
<dbReference type="PANTHER" id="PTHR43727">
    <property type="entry name" value="DIAMINOPIMELATE DECARBOXYLASE"/>
    <property type="match status" value="1"/>
</dbReference>
<dbReference type="Gene3D" id="2.40.37.10">
    <property type="entry name" value="Lyase, Ornithine Decarboxylase, Chain A, domain 1"/>
    <property type="match status" value="1"/>
</dbReference>
<dbReference type="InterPro" id="IPR000183">
    <property type="entry name" value="Orn/DAP/Arg_de-COase"/>
</dbReference>
<dbReference type="InterPro" id="IPR002986">
    <property type="entry name" value="DAP_deCOOHase_LysA"/>
</dbReference>
<proteinExistence type="predicted"/>
<evidence type="ECO:0000256" key="1">
    <source>
        <dbReference type="ARBA" id="ARBA00001933"/>
    </source>
</evidence>
<dbReference type="RefSeq" id="WP_188681274.1">
    <property type="nucleotide sequence ID" value="NZ_BMNY01000002.1"/>
</dbReference>
<dbReference type="SUPFAM" id="SSF50621">
    <property type="entry name" value="Alanine racemase C-terminal domain-like"/>
    <property type="match status" value="1"/>
</dbReference>
<dbReference type="Proteomes" id="UP000632195">
    <property type="component" value="Unassembled WGS sequence"/>
</dbReference>
<evidence type="ECO:0000256" key="4">
    <source>
        <dbReference type="ARBA" id="ARBA00023239"/>
    </source>
</evidence>
<dbReference type="PRINTS" id="PR01181">
    <property type="entry name" value="DAPDCRBXLASE"/>
</dbReference>
<dbReference type="Pfam" id="PF02784">
    <property type="entry name" value="Orn_Arg_deC_N"/>
    <property type="match status" value="1"/>
</dbReference>
<dbReference type="InterPro" id="IPR009006">
    <property type="entry name" value="Ala_racemase/Decarboxylase_C"/>
</dbReference>
<feature type="modified residue" description="N6-(pyridoxal phosphate)lysine" evidence="5">
    <location>
        <position position="52"/>
    </location>
</feature>
<keyword evidence="2" id="KW-0210">Decarboxylase</keyword>
<organism evidence="7 8">
    <name type="scientific">Thermogymnomonas acidicola</name>
    <dbReference type="NCBI Taxonomy" id="399579"/>
    <lineage>
        <taxon>Archaea</taxon>
        <taxon>Methanobacteriati</taxon>
        <taxon>Thermoplasmatota</taxon>
        <taxon>Thermoplasmata</taxon>
        <taxon>Thermoplasmatales</taxon>
        <taxon>Thermogymnomonas</taxon>
    </lineage>
</organism>
<dbReference type="InterPro" id="IPR022653">
    <property type="entry name" value="De-COase2_pyr-phos_BS"/>
</dbReference>
<dbReference type="SUPFAM" id="SSF51419">
    <property type="entry name" value="PLP-binding barrel"/>
    <property type="match status" value="1"/>
</dbReference>
<protein>
    <submittedName>
        <fullName evidence="7">Diaminopimelate decarboxylase</fullName>
    </submittedName>
</protein>
<evidence type="ECO:0000256" key="5">
    <source>
        <dbReference type="PIRSR" id="PIRSR600183-50"/>
    </source>
</evidence>
<dbReference type="InterPro" id="IPR022644">
    <property type="entry name" value="De-COase2_N"/>
</dbReference>
<keyword evidence="3 5" id="KW-0663">Pyridoxal phosphate</keyword>
<evidence type="ECO:0000313" key="7">
    <source>
        <dbReference type="EMBL" id="GGM75523.1"/>
    </source>
</evidence>
<keyword evidence="4" id="KW-0456">Lyase</keyword>
<gene>
    <name evidence="7" type="ORF">GCM10007108_11790</name>
</gene>
<name>A0AA37BRP0_9ARCH</name>
<dbReference type="Gene3D" id="3.20.20.10">
    <property type="entry name" value="Alanine racemase"/>
    <property type="match status" value="1"/>
</dbReference>